<sequence length="70" mass="8013">MPFLARRYAVERGICVILQNAEIEYSESGFPVGKDSFPYFEIVKTLFLSMSDTSLSNFDDVIFSISPLFY</sequence>
<gene>
    <name evidence="1" type="ORF">CHR90_12120</name>
</gene>
<keyword evidence="2" id="KW-1185">Reference proteome</keyword>
<accession>A0A255XL93</accession>
<protein>
    <submittedName>
        <fullName evidence="1">Uncharacterized protein</fullName>
    </submittedName>
</protein>
<dbReference type="AlphaFoldDB" id="A0A255XL93"/>
<dbReference type="Proteomes" id="UP000216361">
    <property type="component" value="Unassembled WGS sequence"/>
</dbReference>
<evidence type="ECO:0000313" key="1">
    <source>
        <dbReference type="EMBL" id="OYQ17726.1"/>
    </source>
</evidence>
<proteinExistence type="predicted"/>
<reference evidence="1 2" key="1">
    <citation type="submission" date="2017-07" db="EMBL/GenBank/DDBJ databases">
        <title>Elstera cyanobacteriorum sp. nov., a novel bacterium isolated from cyanobacterial aggregates in a eutrophic lake.</title>
        <authorList>
            <person name="Cai H."/>
        </authorList>
    </citation>
    <scope>NUCLEOTIDE SEQUENCE [LARGE SCALE GENOMIC DNA]</scope>
    <source>
        <strain evidence="1 2">TH019</strain>
    </source>
</reference>
<comment type="caution">
    <text evidence="1">The sequence shown here is derived from an EMBL/GenBank/DDBJ whole genome shotgun (WGS) entry which is preliminary data.</text>
</comment>
<dbReference type="EMBL" id="NOXS01000033">
    <property type="protein sequence ID" value="OYQ17726.1"/>
    <property type="molecule type" value="Genomic_DNA"/>
</dbReference>
<name>A0A255XL93_9PROT</name>
<organism evidence="1 2">
    <name type="scientific">Elstera cyanobacteriorum</name>
    <dbReference type="NCBI Taxonomy" id="2022747"/>
    <lineage>
        <taxon>Bacteria</taxon>
        <taxon>Pseudomonadati</taxon>
        <taxon>Pseudomonadota</taxon>
        <taxon>Alphaproteobacteria</taxon>
        <taxon>Rhodospirillales</taxon>
        <taxon>Rhodospirillaceae</taxon>
        <taxon>Elstera</taxon>
    </lineage>
</organism>
<evidence type="ECO:0000313" key="2">
    <source>
        <dbReference type="Proteomes" id="UP000216361"/>
    </source>
</evidence>